<protein>
    <submittedName>
        <fullName evidence="1">Uncharacterized protein</fullName>
    </submittedName>
</protein>
<evidence type="ECO:0000313" key="1">
    <source>
        <dbReference type="EMBL" id="PQQ20304.1"/>
    </source>
</evidence>
<name>A0A314ZS78_PRUYE</name>
<comment type="caution">
    <text evidence="1">The sequence shown here is derived from an EMBL/GenBank/DDBJ whole genome shotgun (WGS) entry which is preliminary data.</text>
</comment>
<dbReference type="AlphaFoldDB" id="A0A314ZS78"/>
<keyword evidence="2" id="KW-1185">Reference proteome</keyword>
<evidence type="ECO:0000313" key="2">
    <source>
        <dbReference type="Proteomes" id="UP000250321"/>
    </source>
</evidence>
<proteinExistence type="predicted"/>
<dbReference type="EMBL" id="PJQY01000038">
    <property type="protein sequence ID" value="PQQ20304.1"/>
    <property type="molecule type" value="Genomic_DNA"/>
</dbReference>
<reference evidence="1 2" key="1">
    <citation type="submission" date="2018-02" db="EMBL/GenBank/DDBJ databases">
        <title>Draft genome of wild Prunus yedoensis var. nudiflora.</title>
        <authorList>
            <person name="Baek S."/>
            <person name="Kim J.-H."/>
            <person name="Choi K."/>
            <person name="Kim G.-B."/>
            <person name="Cho A."/>
            <person name="Jang H."/>
            <person name="Shin C.-H."/>
            <person name="Yu H.-J."/>
            <person name="Mun J.-H."/>
        </authorList>
    </citation>
    <scope>NUCLEOTIDE SEQUENCE [LARGE SCALE GENOMIC DNA]</scope>
    <source>
        <strain evidence="2">cv. Jeju island</strain>
        <tissue evidence="1">Leaf</tissue>
    </source>
</reference>
<gene>
    <name evidence="1" type="ORF">Pyn_16878</name>
</gene>
<accession>A0A314ZS78</accession>
<dbReference type="Proteomes" id="UP000250321">
    <property type="component" value="Unassembled WGS sequence"/>
</dbReference>
<sequence length="126" mass="13878">MSKDFTSLTPIQPLCLPDDLLPTQPGCELLPRLRDLYTAKPRDIDFRILHLGGQEICLILSVDTGFESKGGVLRKMPIFVVSFEFQLSDSKDLLTITTGSCSVQCFLLGANSSSATKVSMYGAFWL</sequence>
<organism evidence="1 2">
    <name type="scientific">Prunus yedoensis var. nudiflora</name>
    <dbReference type="NCBI Taxonomy" id="2094558"/>
    <lineage>
        <taxon>Eukaryota</taxon>
        <taxon>Viridiplantae</taxon>
        <taxon>Streptophyta</taxon>
        <taxon>Embryophyta</taxon>
        <taxon>Tracheophyta</taxon>
        <taxon>Spermatophyta</taxon>
        <taxon>Magnoliopsida</taxon>
        <taxon>eudicotyledons</taxon>
        <taxon>Gunneridae</taxon>
        <taxon>Pentapetalae</taxon>
        <taxon>rosids</taxon>
        <taxon>fabids</taxon>
        <taxon>Rosales</taxon>
        <taxon>Rosaceae</taxon>
        <taxon>Amygdaloideae</taxon>
        <taxon>Amygdaleae</taxon>
        <taxon>Prunus</taxon>
    </lineage>
</organism>